<dbReference type="PANTHER" id="PTHR13069:SF21">
    <property type="entry name" value="ALKYLATED DNA REPAIR PROTEIN ALKB HOMOLOG 8"/>
    <property type="match status" value="1"/>
</dbReference>
<keyword evidence="8" id="KW-0808">Transferase</keyword>
<dbReference type="Gene3D" id="2.60.120.590">
    <property type="entry name" value="Alpha-ketoglutarate-dependent dioxygenase AlkB-like"/>
    <property type="match status" value="1"/>
</dbReference>
<dbReference type="GO" id="GO:0030488">
    <property type="term" value="P:tRNA methylation"/>
    <property type="evidence" value="ECO:0007669"/>
    <property type="project" value="TreeGrafter"/>
</dbReference>
<evidence type="ECO:0000256" key="2">
    <source>
        <dbReference type="ARBA" id="ARBA00004123"/>
    </source>
</evidence>
<evidence type="ECO:0000256" key="13">
    <source>
        <dbReference type="ARBA" id="ARBA00023004"/>
    </source>
</evidence>
<dbReference type="Gene3D" id="3.40.50.150">
    <property type="entry name" value="Vaccinia Virus protein VP39"/>
    <property type="match status" value="2"/>
</dbReference>
<dbReference type="InterPro" id="IPR000504">
    <property type="entry name" value="RRM_dom"/>
</dbReference>
<dbReference type="InterPro" id="IPR034256">
    <property type="entry name" value="ALKBH8_RRM"/>
</dbReference>
<dbReference type="GO" id="GO:0106335">
    <property type="term" value="F:tRNA (5-carboxymethyluridine(34)-5-O)-methyltransferase activity"/>
    <property type="evidence" value="ECO:0007669"/>
    <property type="project" value="UniProtKB-EC"/>
</dbReference>
<name>A0AAV4J1N3_9GAST</name>
<comment type="similarity">
    <text evidence="4">Belongs to the alkB family.</text>
</comment>
<dbReference type="GO" id="GO:0005737">
    <property type="term" value="C:cytoplasm"/>
    <property type="evidence" value="ECO:0007669"/>
    <property type="project" value="UniProtKB-SubCell"/>
</dbReference>
<comment type="catalytic activity">
    <reaction evidence="16">
        <text>5-(carboxymethyl)uridine(34) in tRNA + S-adenosyl-L-methionine = 5-(2-methoxy-2-oxoethyl)uridine(34) in tRNA + S-adenosyl-L-homocysteine</text>
        <dbReference type="Rhea" id="RHEA:43208"/>
        <dbReference type="Rhea" id="RHEA-COMP:10407"/>
        <dbReference type="Rhea" id="RHEA-COMP:10408"/>
        <dbReference type="ChEBI" id="CHEBI:57856"/>
        <dbReference type="ChEBI" id="CHEBI:59789"/>
        <dbReference type="ChEBI" id="CHEBI:74851"/>
        <dbReference type="ChEBI" id="CHEBI:74882"/>
        <dbReference type="EC" id="2.1.1.229"/>
    </reaction>
</comment>
<dbReference type="InterPro" id="IPR035979">
    <property type="entry name" value="RBD_domain_sf"/>
</dbReference>
<accession>A0AAV4J1N3</accession>
<dbReference type="GO" id="GO:0008757">
    <property type="term" value="F:S-adenosylmethionine-dependent methyltransferase activity"/>
    <property type="evidence" value="ECO:0007669"/>
    <property type="project" value="InterPro"/>
</dbReference>
<dbReference type="SUPFAM" id="SSF51197">
    <property type="entry name" value="Clavaminate synthase-like"/>
    <property type="match status" value="1"/>
</dbReference>
<dbReference type="GO" id="GO:0002098">
    <property type="term" value="P:tRNA wobble uridine modification"/>
    <property type="evidence" value="ECO:0007669"/>
    <property type="project" value="TreeGrafter"/>
</dbReference>
<keyword evidence="11" id="KW-0862">Zinc</keyword>
<keyword evidence="6" id="KW-0963">Cytoplasm</keyword>
<keyword evidence="15" id="KW-0511">Multifunctional enzyme</keyword>
<feature type="domain" description="Fe2OG dioxygenase" evidence="23">
    <location>
        <begin position="196"/>
        <end position="316"/>
    </location>
</feature>
<dbReference type="SUPFAM" id="SSF54928">
    <property type="entry name" value="RNA-binding domain, RBD"/>
    <property type="match status" value="1"/>
</dbReference>
<dbReference type="GO" id="GO:0000049">
    <property type="term" value="F:tRNA binding"/>
    <property type="evidence" value="ECO:0007669"/>
    <property type="project" value="TreeGrafter"/>
</dbReference>
<keyword evidence="13" id="KW-0408">Iron</keyword>
<sequence length="722" mass="80810">MWLYVLKTAAIRASGCDRILCVQNGGLDNGVSQEELIPLFSKFSNLEGIVMLPHKQYCFVCYSDTSSAALALEKLNGFVLRKGRDPSQNVILYLCFVEKAPSSVSPSYERPPGLDIVEDFVSEKTEQALIDLMDMDLESTNKETAVMKHRKVKHYGFEFKYGINDVDVKDPLKKGIPDICHGFLNEAKERGLIHHFPDQLTINCYEPGQGIPAHVDTLEAFEDGIVSLSLGSQIVMDFRHPDGRHVSVLLPRRSLMVMKGESRYVWSHGITPRKSDIVSAETGNKESDSNGCAASIGGLTLQARRRRVSYTFRKVVMERDVIKCDKCKGNAIGDRDPEDAFVPQTDEEAIALERRHVNKVYEDIAEHFSGTRYKPWPRVVDFIMDQPSFSLLADVGCGNGKCLGANKDLYEIGSDFSSNLAAICHSRGFETCVGDVTCLPFRTGSFDVVLCIAVIHHMATKHRRYKALSEVVRILRKGGRALVYVWAMEQELNKTKSKYIKSSRQQKQENQEGGDAVDETSSNDCVASRPARSSAERLTCEQNSTVKQESEGRIADHSVIESAYASDDKSCVSEFTTSQSDNIIDSETCGSVKQISVQRVKDETSKSKSDQQDIFNDASKSYALEGSPDLDQKKLTVHVNRTQFKDQDLLVPWQLKAKPIAPCESENKTAGNENANKGDLFHRFYHVFRQGELEAMCKRLADCTVKKSYYDQGNWCVVLEKL</sequence>
<dbReference type="InterPro" id="IPR027450">
    <property type="entry name" value="AlkB-like"/>
</dbReference>
<comment type="subcellular location">
    <subcellularLocation>
        <location evidence="3">Cytoplasm</location>
    </subcellularLocation>
    <subcellularLocation>
        <location evidence="2">Nucleus</location>
    </subcellularLocation>
</comment>
<dbReference type="Gene3D" id="3.30.70.330">
    <property type="match status" value="1"/>
</dbReference>
<comment type="function">
    <text evidence="17">Catalyzes the methylation of 5-carboxymethyl uridine to 5-methylcarboxymethyl uridine at the wobble position of the anticodon loop in tRNA via its methyltransferase domain. Catalyzes the last step in the formation of 5-methylcarboxymethyl uridine at the wobble position of the anticodon loop in target tRNA. Has a preference for tRNA(Arg) and tRNA(Glu), and does not bind tRNA(Lys). Binds tRNA and catalyzes the iron and alpha-ketoglutarate dependent hydroxylation of 5-methylcarboxymethyl uridine at the wobble position of the anticodon loop in tRNA via its dioxygenase domain, giving rise to 5-(S)-methoxycarbonylhydroxymethyluridine; has a preference for tRNA(Gly). Required for normal survival after DNA damage. May inhibit apoptosis and promote cell survival and angiogenesis.</text>
</comment>
<evidence type="ECO:0000256" key="19">
    <source>
        <dbReference type="ARBA" id="ARBA00049802"/>
    </source>
</evidence>
<evidence type="ECO:0000256" key="21">
    <source>
        <dbReference type="SAM" id="MobiDB-lite"/>
    </source>
</evidence>
<dbReference type="InterPro" id="IPR029063">
    <property type="entry name" value="SAM-dependent_MTases_sf"/>
</dbReference>
<evidence type="ECO:0000256" key="1">
    <source>
        <dbReference type="ARBA" id="ARBA00001954"/>
    </source>
</evidence>
<evidence type="ECO:0000256" key="16">
    <source>
        <dbReference type="ARBA" id="ARBA00034996"/>
    </source>
</evidence>
<dbReference type="Pfam" id="PF00076">
    <property type="entry name" value="RRM_1"/>
    <property type="match status" value="1"/>
</dbReference>
<evidence type="ECO:0000256" key="14">
    <source>
        <dbReference type="ARBA" id="ARBA00023242"/>
    </source>
</evidence>
<dbReference type="Pfam" id="PF13532">
    <property type="entry name" value="2OG-FeII_Oxy_2"/>
    <property type="match status" value="1"/>
</dbReference>
<evidence type="ECO:0000259" key="22">
    <source>
        <dbReference type="PROSITE" id="PS50102"/>
    </source>
</evidence>
<dbReference type="InterPro" id="IPR037151">
    <property type="entry name" value="AlkB-like_sf"/>
</dbReference>
<dbReference type="SMART" id="SM00360">
    <property type="entry name" value="RRM"/>
    <property type="match status" value="1"/>
</dbReference>
<proteinExistence type="inferred from homology"/>
<dbReference type="CDD" id="cd12431">
    <property type="entry name" value="RRM_ALKBH8"/>
    <property type="match status" value="1"/>
</dbReference>
<dbReference type="EC" id="2.1.1.229" evidence="5"/>
<protein>
    <recommendedName>
        <fullName evidence="5">tRNA (carboxymethyluridine(34)-5-O)-methyltransferase</fullName>
        <ecNumber evidence="5">2.1.1.229</ecNumber>
    </recommendedName>
    <alternativeName>
        <fullName evidence="18">Alkylated DNA repair protein alkB homolog 8</fullName>
    </alternativeName>
    <alternativeName>
        <fullName evidence="19">S-adenosyl-L-methionine-dependent tRNA methyltransferase ALKBH8</fullName>
    </alternativeName>
</protein>
<keyword evidence="25" id="KW-1185">Reference proteome</keyword>
<keyword evidence="14" id="KW-0539">Nucleus</keyword>
<comment type="caution">
    <text evidence="24">The sequence shown here is derived from an EMBL/GenBank/DDBJ whole genome shotgun (WGS) entry which is preliminary data.</text>
</comment>
<keyword evidence="7" id="KW-0489">Methyltransferase</keyword>
<dbReference type="PROSITE" id="PS51471">
    <property type="entry name" value="FE2OG_OXY"/>
    <property type="match status" value="1"/>
</dbReference>
<dbReference type="InterPro" id="IPR005123">
    <property type="entry name" value="Oxoglu/Fe-dep_dioxygenase_dom"/>
</dbReference>
<feature type="region of interest" description="Disordered" evidence="21">
    <location>
        <begin position="498"/>
        <end position="553"/>
    </location>
</feature>
<gene>
    <name evidence="24" type="ORF">ElyMa_004942900</name>
</gene>
<dbReference type="SUPFAM" id="SSF53335">
    <property type="entry name" value="S-adenosyl-L-methionine-dependent methyltransferases"/>
    <property type="match status" value="1"/>
</dbReference>
<dbReference type="EMBL" id="BMAT01009888">
    <property type="protein sequence ID" value="GFS15823.1"/>
    <property type="molecule type" value="Genomic_DNA"/>
</dbReference>
<evidence type="ECO:0000256" key="18">
    <source>
        <dbReference type="ARBA" id="ARBA00049786"/>
    </source>
</evidence>
<evidence type="ECO:0000256" key="17">
    <source>
        <dbReference type="ARBA" id="ARBA00045506"/>
    </source>
</evidence>
<evidence type="ECO:0000256" key="10">
    <source>
        <dbReference type="ARBA" id="ARBA00022723"/>
    </source>
</evidence>
<evidence type="ECO:0000256" key="8">
    <source>
        <dbReference type="ARBA" id="ARBA00022679"/>
    </source>
</evidence>
<dbReference type="InterPro" id="IPR013216">
    <property type="entry name" value="Methyltransf_11"/>
</dbReference>
<dbReference type="AlphaFoldDB" id="A0AAV4J1N3"/>
<evidence type="ECO:0000256" key="6">
    <source>
        <dbReference type="ARBA" id="ARBA00022490"/>
    </source>
</evidence>
<dbReference type="InterPro" id="IPR051422">
    <property type="entry name" value="AlkB_tRNA_MeTrf/Diox"/>
</dbReference>
<feature type="domain" description="RRM" evidence="22">
    <location>
        <begin position="20"/>
        <end position="84"/>
    </location>
</feature>
<dbReference type="Pfam" id="PF08241">
    <property type="entry name" value="Methyltransf_11"/>
    <property type="match status" value="1"/>
</dbReference>
<keyword evidence="9" id="KW-0949">S-adenosyl-L-methionine</keyword>
<evidence type="ECO:0000256" key="12">
    <source>
        <dbReference type="ARBA" id="ARBA00022884"/>
    </source>
</evidence>
<dbReference type="GO" id="GO:0046872">
    <property type="term" value="F:metal ion binding"/>
    <property type="evidence" value="ECO:0007669"/>
    <property type="project" value="UniProtKB-KW"/>
</dbReference>
<evidence type="ECO:0000256" key="3">
    <source>
        <dbReference type="ARBA" id="ARBA00004496"/>
    </source>
</evidence>
<dbReference type="PROSITE" id="PS50102">
    <property type="entry name" value="RRM"/>
    <property type="match status" value="1"/>
</dbReference>
<dbReference type="Proteomes" id="UP000762676">
    <property type="component" value="Unassembled WGS sequence"/>
</dbReference>
<evidence type="ECO:0000313" key="25">
    <source>
        <dbReference type="Proteomes" id="UP000762676"/>
    </source>
</evidence>
<organism evidence="24 25">
    <name type="scientific">Elysia marginata</name>
    <dbReference type="NCBI Taxonomy" id="1093978"/>
    <lineage>
        <taxon>Eukaryota</taxon>
        <taxon>Metazoa</taxon>
        <taxon>Spiralia</taxon>
        <taxon>Lophotrochozoa</taxon>
        <taxon>Mollusca</taxon>
        <taxon>Gastropoda</taxon>
        <taxon>Heterobranchia</taxon>
        <taxon>Euthyneura</taxon>
        <taxon>Panpulmonata</taxon>
        <taxon>Sacoglossa</taxon>
        <taxon>Placobranchoidea</taxon>
        <taxon>Plakobranchidae</taxon>
        <taxon>Elysia</taxon>
    </lineage>
</organism>
<evidence type="ECO:0000256" key="4">
    <source>
        <dbReference type="ARBA" id="ARBA00007879"/>
    </source>
</evidence>
<comment type="cofactor">
    <cofactor evidence="1">
        <name>Fe(2+)</name>
        <dbReference type="ChEBI" id="CHEBI:29033"/>
    </cofactor>
</comment>
<dbReference type="InterPro" id="IPR012677">
    <property type="entry name" value="Nucleotide-bd_a/b_plait_sf"/>
</dbReference>
<keyword evidence="10" id="KW-0479">Metal-binding</keyword>
<reference evidence="24 25" key="1">
    <citation type="journal article" date="2021" name="Elife">
        <title>Chloroplast acquisition without the gene transfer in kleptoplastic sea slugs, Plakobranchus ocellatus.</title>
        <authorList>
            <person name="Maeda T."/>
            <person name="Takahashi S."/>
            <person name="Yoshida T."/>
            <person name="Shimamura S."/>
            <person name="Takaki Y."/>
            <person name="Nagai Y."/>
            <person name="Toyoda A."/>
            <person name="Suzuki Y."/>
            <person name="Arimoto A."/>
            <person name="Ishii H."/>
            <person name="Satoh N."/>
            <person name="Nishiyama T."/>
            <person name="Hasebe M."/>
            <person name="Maruyama T."/>
            <person name="Minagawa J."/>
            <person name="Obokata J."/>
            <person name="Shigenobu S."/>
        </authorList>
    </citation>
    <scope>NUCLEOTIDE SEQUENCE [LARGE SCALE GENOMIC DNA]</scope>
</reference>
<evidence type="ECO:0000256" key="5">
    <source>
        <dbReference type="ARBA" id="ARBA00012808"/>
    </source>
</evidence>
<evidence type="ECO:0000256" key="7">
    <source>
        <dbReference type="ARBA" id="ARBA00022603"/>
    </source>
</evidence>
<evidence type="ECO:0000259" key="23">
    <source>
        <dbReference type="PROSITE" id="PS51471"/>
    </source>
</evidence>
<evidence type="ECO:0000313" key="24">
    <source>
        <dbReference type="EMBL" id="GFS15823.1"/>
    </source>
</evidence>
<dbReference type="CDD" id="cd02440">
    <property type="entry name" value="AdoMet_MTases"/>
    <property type="match status" value="1"/>
</dbReference>
<dbReference type="PANTHER" id="PTHR13069">
    <property type="entry name" value="ALKYLATED DNA REPAIR PROTEIN ALKB HOMOLOG 8"/>
    <property type="match status" value="1"/>
</dbReference>
<evidence type="ECO:0000256" key="9">
    <source>
        <dbReference type="ARBA" id="ARBA00022691"/>
    </source>
</evidence>
<evidence type="ECO:0000256" key="11">
    <source>
        <dbReference type="ARBA" id="ARBA00022833"/>
    </source>
</evidence>
<evidence type="ECO:0000256" key="20">
    <source>
        <dbReference type="PROSITE-ProRule" id="PRU00176"/>
    </source>
</evidence>
<dbReference type="GO" id="GO:0005634">
    <property type="term" value="C:nucleus"/>
    <property type="evidence" value="ECO:0007669"/>
    <property type="project" value="UniProtKB-SubCell"/>
</dbReference>
<keyword evidence="12 20" id="KW-0694">RNA-binding</keyword>
<evidence type="ECO:0000256" key="15">
    <source>
        <dbReference type="ARBA" id="ARBA00023268"/>
    </source>
</evidence>